<dbReference type="GO" id="GO:0005506">
    <property type="term" value="F:iron ion binding"/>
    <property type="evidence" value="ECO:0007669"/>
    <property type="project" value="InterPro"/>
</dbReference>
<dbReference type="PRINTS" id="PR00463">
    <property type="entry name" value="EP450I"/>
</dbReference>
<dbReference type="OrthoDB" id="1470350at2759"/>
<keyword evidence="7" id="KW-0503">Monooxygenase</keyword>
<evidence type="ECO:0000256" key="5">
    <source>
        <dbReference type="ARBA" id="ARBA00023002"/>
    </source>
</evidence>
<dbReference type="HOGENOM" id="CLU_001570_14_11_1"/>
<dbReference type="InterPro" id="IPR036396">
    <property type="entry name" value="Cyt_P450_sf"/>
</dbReference>
<dbReference type="PANTHER" id="PTHR24305">
    <property type="entry name" value="CYTOCHROME P450"/>
    <property type="match status" value="1"/>
</dbReference>
<organism evidence="10 11">
    <name type="scientific">Byssochlamys spectabilis (strain No. 5 / NBRC 109023)</name>
    <name type="common">Paecilomyces variotii</name>
    <dbReference type="NCBI Taxonomy" id="1356009"/>
    <lineage>
        <taxon>Eukaryota</taxon>
        <taxon>Fungi</taxon>
        <taxon>Dikarya</taxon>
        <taxon>Ascomycota</taxon>
        <taxon>Pezizomycotina</taxon>
        <taxon>Eurotiomycetes</taxon>
        <taxon>Eurotiomycetidae</taxon>
        <taxon>Eurotiales</taxon>
        <taxon>Thermoascaceae</taxon>
        <taxon>Paecilomyces</taxon>
    </lineage>
</organism>
<evidence type="ECO:0000256" key="8">
    <source>
        <dbReference type="PIRSR" id="PIRSR602401-1"/>
    </source>
</evidence>
<reference evidence="11" key="1">
    <citation type="journal article" date="2014" name="Genome Announc.">
        <title>Draft genome sequence of the formaldehyde-resistant fungus Byssochlamys spectabilis No. 5 (anamorph Paecilomyces variotii No. 5) (NBRC109023).</title>
        <authorList>
            <person name="Oka T."/>
            <person name="Ekino K."/>
            <person name="Fukuda K."/>
            <person name="Nomura Y."/>
        </authorList>
    </citation>
    <scope>NUCLEOTIDE SEQUENCE [LARGE SCALE GENOMIC DNA]</scope>
    <source>
        <strain evidence="11">No. 5 / NBRC 109023</strain>
    </source>
</reference>
<keyword evidence="5" id="KW-0560">Oxidoreductase</keyword>
<evidence type="ECO:0000256" key="2">
    <source>
        <dbReference type="ARBA" id="ARBA00010617"/>
    </source>
</evidence>
<accession>V5FSH8</accession>
<keyword evidence="11" id="KW-1185">Reference proteome</keyword>
<dbReference type="InterPro" id="IPR001128">
    <property type="entry name" value="Cyt_P450"/>
</dbReference>
<evidence type="ECO:0000256" key="6">
    <source>
        <dbReference type="ARBA" id="ARBA00023004"/>
    </source>
</evidence>
<dbReference type="InterPro" id="IPR050121">
    <property type="entry name" value="Cytochrome_P450_monoxygenase"/>
</dbReference>
<proteinExistence type="inferred from homology"/>
<evidence type="ECO:0000256" key="7">
    <source>
        <dbReference type="ARBA" id="ARBA00023033"/>
    </source>
</evidence>
<dbReference type="GO" id="GO:0009403">
    <property type="term" value="P:toxin biosynthetic process"/>
    <property type="evidence" value="ECO:0007669"/>
    <property type="project" value="UniProtKB-ARBA"/>
</dbReference>
<keyword evidence="4 8" id="KW-0479">Metal-binding</keyword>
<gene>
    <name evidence="10" type="ORF">PVAR5_0124</name>
</gene>
<comment type="similarity">
    <text evidence="2">Belongs to the cytochrome P450 family.</text>
</comment>
<dbReference type="FunFam" id="1.10.630.10:FF:000047">
    <property type="entry name" value="Cytochrome P450 monooxygenase"/>
    <property type="match status" value="1"/>
</dbReference>
<dbReference type="SUPFAM" id="SSF48264">
    <property type="entry name" value="Cytochrome P450"/>
    <property type="match status" value="1"/>
</dbReference>
<dbReference type="AlphaFoldDB" id="V5FSH8"/>
<dbReference type="GO" id="GO:0004497">
    <property type="term" value="F:monooxygenase activity"/>
    <property type="evidence" value="ECO:0007669"/>
    <property type="project" value="UniProtKB-KW"/>
</dbReference>
<dbReference type="GO" id="GO:0020037">
    <property type="term" value="F:heme binding"/>
    <property type="evidence" value="ECO:0007669"/>
    <property type="project" value="InterPro"/>
</dbReference>
<dbReference type="Pfam" id="PF00067">
    <property type="entry name" value="p450"/>
    <property type="match status" value="1"/>
</dbReference>
<evidence type="ECO:0000256" key="3">
    <source>
        <dbReference type="ARBA" id="ARBA00022617"/>
    </source>
</evidence>
<dbReference type="InParanoid" id="V5FSH8"/>
<dbReference type="InterPro" id="IPR002401">
    <property type="entry name" value="Cyt_P450_E_grp-I"/>
</dbReference>
<evidence type="ECO:0000313" key="10">
    <source>
        <dbReference type="EMBL" id="GAD91552.1"/>
    </source>
</evidence>
<dbReference type="Gene3D" id="1.10.630.10">
    <property type="entry name" value="Cytochrome P450"/>
    <property type="match status" value="1"/>
</dbReference>
<dbReference type="EMBL" id="BAUL01000002">
    <property type="protein sequence ID" value="GAD91552.1"/>
    <property type="molecule type" value="Genomic_DNA"/>
</dbReference>
<dbReference type="PRINTS" id="PR00385">
    <property type="entry name" value="P450"/>
</dbReference>
<dbReference type="eggNOG" id="KOG0158">
    <property type="taxonomic scope" value="Eukaryota"/>
</dbReference>
<feature type="binding site" description="axial binding residue" evidence="8">
    <location>
        <position position="461"/>
    </location>
    <ligand>
        <name>heme</name>
        <dbReference type="ChEBI" id="CHEBI:30413"/>
    </ligand>
    <ligandPart>
        <name>Fe</name>
        <dbReference type="ChEBI" id="CHEBI:18248"/>
    </ligandPart>
</feature>
<feature type="transmembrane region" description="Helical" evidence="9">
    <location>
        <begin position="16"/>
        <end position="34"/>
    </location>
</feature>
<evidence type="ECO:0008006" key="12">
    <source>
        <dbReference type="Google" id="ProtNLM"/>
    </source>
</evidence>
<dbReference type="CDD" id="cd11058">
    <property type="entry name" value="CYP60B-like"/>
    <property type="match status" value="1"/>
</dbReference>
<keyword evidence="3 8" id="KW-0349">Heme</keyword>
<protein>
    <recommendedName>
        <fullName evidence="12">Cytochrome P450</fullName>
    </recommendedName>
</protein>
<dbReference type="PANTHER" id="PTHR24305:SF210">
    <property type="entry name" value="CYTOCHROME P450 MONOOXYGENASE ASQL-RELATED"/>
    <property type="match status" value="1"/>
</dbReference>
<evidence type="ECO:0000256" key="4">
    <source>
        <dbReference type="ARBA" id="ARBA00022723"/>
    </source>
</evidence>
<comment type="cofactor">
    <cofactor evidence="1 8">
        <name>heme</name>
        <dbReference type="ChEBI" id="CHEBI:30413"/>
    </cofactor>
</comment>
<keyword evidence="9" id="KW-0472">Membrane</keyword>
<keyword evidence="6 8" id="KW-0408">Iron</keyword>
<dbReference type="Proteomes" id="UP000018001">
    <property type="component" value="Unassembled WGS sequence"/>
</dbReference>
<evidence type="ECO:0000256" key="1">
    <source>
        <dbReference type="ARBA" id="ARBA00001971"/>
    </source>
</evidence>
<evidence type="ECO:0000256" key="9">
    <source>
        <dbReference type="SAM" id="Phobius"/>
    </source>
</evidence>
<keyword evidence="9" id="KW-1133">Transmembrane helix</keyword>
<dbReference type="GO" id="GO:0016705">
    <property type="term" value="F:oxidoreductase activity, acting on paired donors, with incorporation or reduction of molecular oxygen"/>
    <property type="evidence" value="ECO:0007669"/>
    <property type="project" value="InterPro"/>
</dbReference>
<name>V5FSH8_BYSSN</name>
<sequence length="517" mass="58434">MPVMDILPPLLLCRDFWSLAFGFLVITYAVYNIINNLFLSPLSRFPGPKLWAISRIPSQLSVLRGHSHLDISRLHEVYGPVVRIGPNELVFNTPAAFRDIYGSRPGQRTFLKDRNHYLPPANGVDHLLCAVESGVHARQRRLLSYAFSDRALKDQESLITKYVDLLIDRLREHAVKDSDEHKTKVDIKSWMNYTMFDITGDLMFSESFNCLEESQLHPWIGLIFNSIKALAIIGAVNQFPAISAILDKLIPRSVVQKGVDHFNLGCEKVDRRLEMGSDKPDFISVMLKNGLSKKDGQYGEDAKIMSRAELHSNAFILIIAGSETSATVLSGCIYYLCRHPTVMDRLINEIRGAFSTDSDINFNKTSTLTYLAAVIEESLRMYPPVVTGLARVPPAGGETVDGYFVPEGTTVSCHHYACYRSSSNFALPNEFIAERWLRTDTQFDSDKKDVLQPFSLGPQSCLGKNLAYAEIRLILCKLLFHFDIELCPESVNWVDQEVYFLWDKPALMVNLIERVTL</sequence>
<evidence type="ECO:0000313" key="11">
    <source>
        <dbReference type="Proteomes" id="UP000018001"/>
    </source>
</evidence>
<keyword evidence="9" id="KW-0812">Transmembrane</keyword>
<comment type="caution">
    <text evidence="10">The sequence shown here is derived from an EMBL/GenBank/DDBJ whole genome shotgun (WGS) entry which is preliminary data.</text>
</comment>